<evidence type="ECO:0000256" key="3">
    <source>
        <dbReference type="SAM" id="SignalP"/>
    </source>
</evidence>
<dbReference type="InterPro" id="IPR050490">
    <property type="entry name" value="Bact_solute-bd_prot1"/>
</dbReference>
<feature type="signal peptide" evidence="3">
    <location>
        <begin position="1"/>
        <end position="24"/>
    </location>
</feature>
<dbReference type="Proteomes" id="UP001237823">
    <property type="component" value="Unassembled WGS sequence"/>
</dbReference>
<dbReference type="RefSeq" id="WP_289459847.1">
    <property type="nucleotide sequence ID" value="NZ_JAUCML010000012.1"/>
</dbReference>
<protein>
    <submittedName>
        <fullName evidence="4">Extracellular solute-binding protein</fullName>
    </submittedName>
</protein>
<dbReference type="PROSITE" id="PS51257">
    <property type="entry name" value="PROKAR_LIPOPROTEIN"/>
    <property type="match status" value="1"/>
</dbReference>
<evidence type="ECO:0000256" key="2">
    <source>
        <dbReference type="ARBA" id="ARBA00022448"/>
    </source>
</evidence>
<keyword evidence="3" id="KW-0732">Signal</keyword>
<proteinExistence type="inferred from homology"/>
<feature type="chain" id="PRO_5045565465" evidence="3">
    <location>
        <begin position="25"/>
        <end position="444"/>
    </location>
</feature>
<dbReference type="Gene3D" id="3.40.190.10">
    <property type="entry name" value="Periplasmic binding protein-like II"/>
    <property type="match status" value="2"/>
</dbReference>
<keyword evidence="2" id="KW-0813">Transport</keyword>
<dbReference type="Pfam" id="PF13416">
    <property type="entry name" value="SBP_bac_8"/>
    <property type="match status" value="1"/>
</dbReference>
<sequence length="444" mass="46235">MTAAARRRPLLAALPAIGLVVALAGCSAPGAGGGSTGADQPQITSKVTAADVQDGGDTTLTMWADVAEKPLMEKLVPAYEKAYPNVDVKITYKSFDDLIATVVNAANSTNAPDLFQGNIGYAVDGALVKGKLVRPLDDVAKTYGWTSGTGASTLAPSEWKADGSTFGSGTLYGMSPISEVQGIYYDKAKLDALGLQPPTSIDDLEADLAKAKAAGEQPIVLGNSDQYAATHVFSDIAATTQEPKDIADWIGGKSGSTFETSGNVEAAQTMRDWAEKGYFGTGYDGLSNEDAIARFAGGDGVFFVGGSWNGASLNAEEFGFGSLTSGGVGATASPWHISTKSEHQDAAIAFLAMLHTPQTGQWILDTGRLPVVTDGVSSSDPLQEQTLTALKETIAAGTQVGYYDWTTTDMLTKMGGSLQEVMAGRTTPKAFTETVQETWAKAHG</sequence>
<comment type="similarity">
    <text evidence="1">Belongs to the bacterial solute-binding protein 1 family.</text>
</comment>
<accession>A0ABT7TA97</accession>
<dbReference type="PANTHER" id="PTHR43649">
    <property type="entry name" value="ARABINOSE-BINDING PROTEIN-RELATED"/>
    <property type="match status" value="1"/>
</dbReference>
<keyword evidence="5" id="KW-1185">Reference proteome</keyword>
<organism evidence="4 5">
    <name type="scientific">Curtobacterium citri</name>
    <dbReference type="NCBI Taxonomy" id="3055139"/>
    <lineage>
        <taxon>Bacteria</taxon>
        <taxon>Bacillati</taxon>
        <taxon>Actinomycetota</taxon>
        <taxon>Actinomycetes</taxon>
        <taxon>Micrococcales</taxon>
        <taxon>Microbacteriaceae</taxon>
        <taxon>Curtobacterium</taxon>
    </lineage>
</organism>
<dbReference type="PANTHER" id="PTHR43649:SF29">
    <property type="entry name" value="OSMOPROTECTIVE COMPOUNDS-BINDING PROTEIN GGTB"/>
    <property type="match status" value="1"/>
</dbReference>
<name>A0ABT7TA97_9MICO</name>
<dbReference type="InterPro" id="IPR006059">
    <property type="entry name" value="SBP"/>
</dbReference>
<evidence type="ECO:0000313" key="5">
    <source>
        <dbReference type="Proteomes" id="UP001237823"/>
    </source>
</evidence>
<comment type="caution">
    <text evidence="4">The sequence shown here is derived from an EMBL/GenBank/DDBJ whole genome shotgun (WGS) entry which is preliminary data.</text>
</comment>
<dbReference type="SUPFAM" id="SSF53850">
    <property type="entry name" value="Periplasmic binding protein-like II"/>
    <property type="match status" value="1"/>
</dbReference>
<dbReference type="EMBL" id="JAUCML010000012">
    <property type="protein sequence ID" value="MDM7886498.1"/>
    <property type="molecule type" value="Genomic_DNA"/>
</dbReference>
<evidence type="ECO:0000313" key="4">
    <source>
        <dbReference type="EMBL" id="MDM7886498.1"/>
    </source>
</evidence>
<evidence type="ECO:0000256" key="1">
    <source>
        <dbReference type="ARBA" id="ARBA00008520"/>
    </source>
</evidence>
<reference evidence="4 5" key="1">
    <citation type="submission" date="2023-06" db="EMBL/GenBank/DDBJ databases">
        <authorList>
            <person name="Feng G."/>
            <person name="Li J."/>
            <person name="Zhu H."/>
        </authorList>
    </citation>
    <scope>NUCLEOTIDE SEQUENCE [LARGE SCALE GENOMIC DNA]</scope>
    <source>
        <strain evidence="4 5">RHCKG23</strain>
    </source>
</reference>
<gene>
    <name evidence="4" type="ORF">QUG92_15415</name>
</gene>